<keyword evidence="1" id="KW-1133">Transmembrane helix</keyword>
<comment type="caution">
    <text evidence="2">The sequence shown here is derived from an EMBL/GenBank/DDBJ whole genome shotgun (WGS) entry which is preliminary data.</text>
</comment>
<accession>A0A1D1UNF4</accession>
<feature type="transmembrane region" description="Helical" evidence="1">
    <location>
        <begin position="49"/>
        <end position="73"/>
    </location>
</feature>
<name>A0A1D1UNF4_RAMVA</name>
<protein>
    <submittedName>
        <fullName evidence="2">Uncharacterized protein</fullName>
    </submittedName>
</protein>
<keyword evidence="1" id="KW-0472">Membrane</keyword>
<proteinExistence type="predicted"/>
<reference evidence="2 3" key="1">
    <citation type="journal article" date="2016" name="Nat. Commun.">
        <title>Extremotolerant tardigrade genome and improved radiotolerance of human cultured cells by tardigrade-unique protein.</title>
        <authorList>
            <person name="Hashimoto T."/>
            <person name="Horikawa D.D."/>
            <person name="Saito Y."/>
            <person name="Kuwahara H."/>
            <person name="Kozuka-Hata H."/>
            <person name="Shin-I T."/>
            <person name="Minakuchi Y."/>
            <person name="Ohishi K."/>
            <person name="Motoyama A."/>
            <person name="Aizu T."/>
            <person name="Enomoto A."/>
            <person name="Kondo K."/>
            <person name="Tanaka S."/>
            <person name="Hara Y."/>
            <person name="Koshikawa S."/>
            <person name="Sagara H."/>
            <person name="Miura T."/>
            <person name="Yokobori S."/>
            <person name="Miyagawa K."/>
            <person name="Suzuki Y."/>
            <person name="Kubo T."/>
            <person name="Oyama M."/>
            <person name="Kohara Y."/>
            <person name="Fujiyama A."/>
            <person name="Arakawa K."/>
            <person name="Katayama T."/>
            <person name="Toyoda A."/>
            <person name="Kunieda T."/>
        </authorList>
    </citation>
    <scope>NUCLEOTIDE SEQUENCE [LARGE SCALE GENOMIC DNA]</scope>
    <source>
        <strain evidence="2 3">YOKOZUNA-1</strain>
    </source>
</reference>
<evidence type="ECO:0000313" key="2">
    <source>
        <dbReference type="EMBL" id="GAU91249.1"/>
    </source>
</evidence>
<evidence type="ECO:0000313" key="3">
    <source>
        <dbReference type="Proteomes" id="UP000186922"/>
    </source>
</evidence>
<gene>
    <name evidence="2" type="primary">RvY_03545-1</name>
    <name evidence="2" type="synonym">RvY_03545.1</name>
    <name evidence="2" type="ORF">RvY_03545</name>
</gene>
<keyword evidence="3" id="KW-1185">Reference proteome</keyword>
<sequence length="102" mass="11947">MAWPSKRVPWMQRELALRQHFQQACHWPHCTRHFLREIQINTELIVRQALVITAASTLFIVQAYTVMACTWIVTDGAPVDLRQVEIEHHVAVHVRTQVKLKL</sequence>
<organism evidence="2 3">
    <name type="scientific">Ramazzottius varieornatus</name>
    <name type="common">Water bear</name>
    <name type="synonym">Tardigrade</name>
    <dbReference type="NCBI Taxonomy" id="947166"/>
    <lineage>
        <taxon>Eukaryota</taxon>
        <taxon>Metazoa</taxon>
        <taxon>Ecdysozoa</taxon>
        <taxon>Tardigrada</taxon>
        <taxon>Eutardigrada</taxon>
        <taxon>Parachela</taxon>
        <taxon>Hypsibioidea</taxon>
        <taxon>Ramazzottiidae</taxon>
        <taxon>Ramazzottius</taxon>
    </lineage>
</organism>
<evidence type="ECO:0000256" key="1">
    <source>
        <dbReference type="SAM" id="Phobius"/>
    </source>
</evidence>
<keyword evidence="1" id="KW-0812">Transmembrane</keyword>
<dbReference type="AlphaFoldDB" id="A0A1D1UNF4"/>
<dbReference type="Proteomes" id="UP000186922">
    <property type="component" value="Unassembled WGS sequence"/>
</dbReference>
<dbReference type="EMBL" id="BDGG01000002">
    <property type="protein sequence ID" value="GAU91249.1"/>
    <property type="molecule type" value="Genomic_DNA"/>
</dbReference>